<dbReference type="InterPro" id="IPR036812">
    <property type="entry name" value="NAD(P)_OxRdtase_dom_sf"/>
</dbReference>
<accession>A0A9Q1GSU3</accession>
<sequence length="252" mass="28271">MFRATFTPEGEKMEYFRLMTGQLIPAVGLGTWKSGPEARSIGHFAYEMEQAGHPKKGDMKGVWREMERLVSDGLVRDLGICNLTVTKLTKLLNFAHIKPSVCQVLKEPTPIPKEINPKTCFKANGDEVMAFNQQAYSPLGSGGDKRDLLNDPVVVRVARKLKKSPAQTLIKWALQRGTSVIPKSTNPDRIKENIQVFGWDIPEEDFNALSTIKEQKRILDGVIVFVNKKDGPFKSVEELWDFEDGPPITFAP</sequence>
<keyword evidence="3" id="KW-1185">Reference proteome</keyword>
<dbReference type="SUPFAM" id="SSF51430">
    <property type="entry name" value="NAD(P)-linked oxidoreductase"/>
    <property type="match status" value="1"/>
</dbReference>
<dbReference type="PROSITE" id="PS00063">
    <property type="entry name" value="ALDOKETO_REDUCTASE_3"/>
    <property type="match status" value="1"/>
</dbReference>
<dbReference type="Pfam" id="PF00248">
    <property type="entry name" value="Aldo_ket_red"/>
    <property type="match status" value="1"/>
</dbReference>
<dbReference type="Proteomes" id="UP001153076">
    <property type="component" value="Unassembled WGS sequence"/>
</dbReference>
<organism evidence="2 3">
    <name type="scientific">Carnegiea gigantea</name>
    <dbReference type="NCBI Taxonomy" id="171969"/>
    <lineage>
        <taxon>Eukaryota</taxon>
        <taxon>Viridiplantae</taxon>
        <taxon>Streptophyta</taxon>
        <taxon>Embryophyta</taxon>
        <taxon>Tracheophyta</taxon>
        <taxon>Spermatophyta</taxon>
        <taxon>Magnoliopsida</taxon>
        <taxon>eudicotyledons</taxon>
        <taxon>Gunneridae</taxon>
        <taxon>Pentapetalae</taxon>
        <taxon>Caryophyllales</taxon>
        <taxon>Cactineae</taxon>
        <taxon>Cactaceae</taxon>
        <taxon>Cactoideae</taxon>
        <taxon>Echinocereeae</taxon>
        <taxon>Carnegiea</taxon>
    </lineage>
</organism>
<name>A0A9Q1GSU3_9CARY</name>
<comment type="caution">
    <text evidence="2">The sequence shown here is derived from an EMBL/GenBank/DDBJ whole genome shotgun (WGS) entry which is preliminary data.</text>
</comment>
<protein>
    <recommendedName>
        <fullName evidence="1">NADP-dependent oxidoreductase domain-containing protein</fullName>
    </recommendedName>
</protein>
<evidence type="ECO:0000313" key="3">
    <source>
        <dbReference type="Proteomes" id="UP001153076"/>
    </source>
</evidence>
<gene>
    <name evidence="2" type="ORF">Cgig2_000537</name>
</gene>
<dbReference type="EMBL" id="JAKOGI010001635">
    <property type="protein sequence ID" value="KAJ8424614.1"/>
    <property type="molecule type" value="Genomic_DNA"/>
</dbReference>
<dbReference type="AlphaFoldDB" id="A0A9Q1GSU3"/>
<evidence type="ECO:0000259" key="1">
    <source>
        <dbReference type="Pfam" id="PF00248"/>
    </source>
</evidence>
<proteinExistence type="predicted"/>
<dbReference type="InterPro" id="IPR023210">
    <property type="entry name" value="NADP_OxRdtase_dom"/>
</dbReference>
<dbReference type="PANTHER" id="PTHR11732">
    <property type="entry name" value="ALDO/KETO REDUCTASE"/>
    <property type="match status" value="1"/>
</dbReference>
<reference evidence="2" key="1">
    <citation type="submission" date="2022-04" db="EMBL/GenBank/DDBJ databases">
        <title>Carnegiea gigantea Genome sequencing and assembly v2.</title>
        <authorList>
            <person name="Copetti D."/>
            <person name="Sanderson M.J."/>
            <person name="Burquez A."/>
            <person name="Wojciechowski M.F."/>
        </authorList>
    </citation>
    <scope>NUCLEOTIDE SEQUENCE</scope>
    <source>
        <strain evidence="2">SGP5-SGP5p</strain>
        <tissue evidence="2">Aerial part</tissue>
    </source>
</reference>
<feature type="domain" description="NADP-dependent oxidoreductase" evidence="1">
    <location>
        <begin position="59"/>
        <end position="212"/>
    </location>
</feature>
<dbReference type="PIRSF" id="PIRSF000097">
    <property type="entry name" value="AKR"/>
    <property type="match status" value="1"/>
</dbReference>
<dbReference type="InterPro" id="IPR018170">
    <property type="entry name" value="Aldo/ket_reductase_CS"/>
</dbReference>
<dbReference type="GO" id="GO:0016491">
    <property type="term" value="F:oxidoreductase activity"/>
    <property type="evidence" value="ECO:0007669"/>
    <property type="project" value="InterPro"/>
</dbReference>
<dbReference type="Gene3D" id="3.20.20.100">
    <property type="entry name" value="NADP-dependent oxidoreductase domain"/>
    <property type="match status" value="1"/>
</dbReference>
<dbReference type="InterPro" id="IPR020471">
    <property type="entry name" value="AKR"/>
</dbReference>
<dbReference type="OrthoDB" id="416253at2759"/>
<evidence type="ECO:0000313" key="2">
    <source>
        <dbReference type="EMBL" id="KAJ8424614.1"/>
    </source>
</evidence>